<dbReference type="GO" id="GO:0005737">
    <property type="term" value="C:cytoplasm"/>
    <property type="evidence" value="ECO:0007669"/>
    <property type="project" value="TreeGrafter"/>
</dbReference>
<protein>
    <submittedName>
        <fullName evidence="5">Arylsulfatase</fullName>
        <ecNumber evidence="5">3.1.6.1</ecNumber>
    </submittedName>
</protein>
<dbReference type="GO" id="GO:0004065">
    <property type="term" value="F:arylsulfatase activity"/>
    <property type="evidence" value="ECO:0007669"/>
    <property type="project" value="UniProtKB-EC"/>
</dbReference>
<feature type="region of interest" description="Disordered" evidence="3">
    <location>
        <begin position="469"/>
        <end position="493"/>
    </location>
</feature>
<dbReference type="SUPFAM" id="SSF53649">
    <property type="entry name" value="Alkaline phosphatase-like"/>
    <property type="match status" value="1"/>
</dbReference>
<evidence type="ECO:0000313" key="6">
    <source>
        <dbReference type="Proteomes" id="UP000319976"/>
    </source>
</evidence>
<dbReference type="PANTHER" id="PTHR45953:SF1">
    <property type="entry name" value="IDURONATE 2-SULFATASE"/>
    <property type="match status" value="1"/>
</dbReference>
<keyword evidence="6" id="KW-1185">Reference proteome</keyword>
<dbReference type="Gene3D" id="3.40.720.10">
    <property type="entry name" value="Alkaline Phosphatase, subunit A"/>
    <property type="match status" value="1"/>
</dbReference>
<proteinExistence type="predicted"/>
<dbReference type="EMBL" id="CP036316">
    <property type="protein sequence ID" value="QDT65345.1"/>
    <property type="molecule type" value="Genomic_DNA"/>
</dbReference>
<name>A0A517TAE8_9PLAN</name>
<reference evidence="5 6" key="1">
    <citation type="submission" date="2019-02" db="EMBL/GenBank/DDBJ databases">
        <title>Deep-cultivation of Planctomycetes and their phenomic and genomic characterization uncovers novel biology.</title>
        <authorList>
            <person name="Wiegand S."/>
            <person name="Jogler M."/>
            <person name="Boedeker C."/>
            <person name="Pinto D."/>
            <person name="Vollmers J."/>
            <person name="Rivas-Marin E."/>
            <person name="Kohn T."/>
            <person name="Peeters S.H."/>
            <person name="Heuer A."/>
            <person name="Rast P."/>
            <person name="Oberbeckmann S."/>
            <person name="Bunk B."/>
            <person name="Jeske O."/>
            <person name="Meyerdierks A."/>
            <person name="Storesund J.E."/>
            <person name="Kallscheuer N."/>
            <person name="Luecker S."/>
            <person name="Lage O.M."/>
            <person name="Pohl T."/>
            <person name="Merkel B.J."/>
            <person name="Hornburger P."/>
            <person name="Mueller R.-W."/>
            <person name="Bruemmer F."/>
            <person name="Labrenz M."/>
            <person name="Spormann A.M."/>
            <person name="Op den Camp H."/>
            <person name="Overmann J."/>
            <person name="Amann R."/>
            <person name="Jetten M.S.M."/>
            <person name="Mascher T."/>
            <person name="Medema M.H."/>
            <person name="Devos D.P."/>
            <person name="Kaster A.-K."/>
            <person name="Ovreas L."/>
            <person name="Rohde M."/>
            <person name="Galperin M.Y."/>
            <person name="Jogler C."/>
        </authorList>
    </citation>
    <scope>NUCLEOTIDE SEQUENCE [LARGE SCALE GENOMIC DNA]</scope>
    <source>
        <strain evidence="5 6">V22</strain>
    </source>
</reference>
<sequence>MPLVFPPPPRHTVNTSELGCVQWHSSHLLDRNLPQKVLQMRYTLLLLVICLVHSVTGYSAEKPNILFLFTDDQRADTIAALGNPVIETPNLDRLVNTGYTFHNAYCFGANSGAVCFPSRNMLLSGRVYFHHDYKPRGKGGAHFASPEKANFADSMKSAGYETYHHGKQGNTANYLHERFEHSKYLNEHKERLSVTPGKTITDDAIEFLKQRATDRPFCMYLAFGSPHDPRVASKKYLNKYPLDQIPLPKNYLPMHPFNNGEMAVRDEKLEKWPRTKEAVRRHLRDYYAVITHMDEQYGRLFETLEELGEFDNTIVVFSSDHGLAIGSHGLFGKQSLYEHSMKAPLILSGPGIKHGESDALVYLHDIYPSLCEFAGAEQPEGLDGVSFRPVMTGEADSVRDSLFTSYQKVQRAYRNDRWKIIRYPQINRTQLFDLQNDPHETHDLAALPEHQQRIEEMLQQMHQWQQDVGDTLPLTSGNPQDEKWTPPVAKSNK</sequence>
<dbReference type="InterPro" id="IPR000917">
    <property type="entry name" value="Sulfatase_N"/>
</dbReference>
<dbReference type="AlphaFoldDB" id="A0A517TAE8"/>
<feature type="compositionally biased region" description="Polar residues" evidence="3">
    <location>
        <begin position="469"/>
        <end position="479"/>
    </location>
</feature>
<feature type="domain" description="Sulfatase N-terminal" evidence="4">
    <location>
        <begin position="63"/>
        <end position="375"/>
    </location>
</feature>
<evidence type="ECO:0000259" key="4">
    <source>
        <dbReference type="Pfam" id="PF00884"/>
    </source>
</evidence>
<evidence type="ECO:0000256" key="3">
    <source>
        <dbReference type="SAM" id="MobiDB-lite"/>
    </source>
</evidence>
<keyword evidence="1" id="KW-0479">Metal-binding</keyword>
<dbReference type="CDD" id="cd16155">
    <property type="entry name" value="sulfatase_like"/>
    <property type="match status" value="1"/>
</dbReference>
<dbReference type="Pfam" id="PF00884">
    <property type="entry name" value="Sulfatase"/>
    <property type="match status" value="1"/>
</dbReference>
<gene>
    <name evidence="5" type="ORF">V22_25940</name>
</gene>
<dbReference type="OrthoDB" id="9762324at2"/>
<dbReference type="InterPro" id="IPR017850">
    <property type="entry name" value="Alkaline_phosphatase_core_sf"/>
</dbReference>
<organism evidence="5 6">
    <name type="scientific">Calycomorphotria hydatis</name>
    <dbReference type="NCBI Taxonomy" id="2528027"/>
    <lineage>
        <taxon>Bacteria</taxon>
        <taxon>Pseudomonadati</taxon>
        <taxon>Planctomycetota</taxon>
        <taxon>Planctomycetia</taxon>
        <taxon>Planctomycetales</taxon>
        <taxon>Planctomycetaceae</taxon>
        <taxon>Calycomorphotria</taxon>
    </lineage>
</organism>
<accession>A0A517TAE8</accession>
<evidence type="ECO:0000313" key="5">
    <source>
        <dbReference type="EMBL" id="QDT65345.1"/>
    </source>
</evidence>
<dbReference type="Proteomes" id="UP000319976">
    <property type="component" value="Chromosome"/>
</dbReference>
<dbReference type="KEGG" id="chya:V22_25940"/>
<dbReference type="PANTHER" id="PTHR45953">
    <property type="entry name" value="IDURONATE 2-SULFATASE"/>
    <property type="match status" value="1"/>
</dbReference>
<dbReference type="EC" id="3.1.6.1" evidence="5"/>
<keyword evidence="2 5" id="KW-0378">Hydrolase</keyword>
<evidence type="ECO:0000256" key="1">
    <source>
        <dbReference type="ARBA" id="ARBA00022723"/>
    </source>
</evidence>
<evidence type="ECO:0000256" key="2">
    <source>
        <dbReference type="ARBA" id="ARBA00022801"/>
    </source>
</evidence>
<dbReference type="GO" id="GO:0046872">
    <property type="term" value="F:metal ion binding"/>
    <property type="evidence" value="ECO:0007669"/>
    <property type="project" value="UniProtKB-KW"/>
</dbReference>